<reference evidence="4" key="1">
    <citation type="journal article" date="2019" name="Int. J. Syst. Evol. Microbiol.">
        <title>The Global Catalogue of Microorganisms (GCM) 10K type strain sequencing project: providing services to taxonomists for standard genome sequencing and annotation.</title>
        <authorList>
            <consortium name="The Broad Institute Genomics Platform"/>
            <consortium name="The Broad Institute Genome Sequencing Center for Infectious Disease"/>
            <person name="Wu L."/>
            <person name="Ma J."/>
        </authorList>
    </citation>
    <scope>NUCLEOTIDE SEQUENCE [LARGE SCALE GENOMIC DNA]</scope>
    <source>
        <strain evidence="4">SHR3</strain>
    </source>
</reference>
<proteinExistence type="inferred from homology"/>
<dbReference type="InterPro" id="IPR022789">
    <property type="entry name" value="ParD"/>
</dbReference>
<dbReference type="PANTHER" id="PTHR36582">
    <property type="entry name" value="ANTITOXIN PARD"/>
    <property type="match status" value="1"/>
</dbReference>
<dbReference type="PANTHER" id="PTHR36582:SF2">
    <property type="entry name" value="ANTITOXIN PARD"/>
    <property type="match status" value="1"/>
</dbReference>
<evidence type="ECO:0000313" key="3">
    <source>
        <dbReference type="EMBL" id="MFC5769239.1"/>
    </source>
</evidence>
<dbReference type="CDD" id="cd22231">
    <property type="entry name" value="RHH_NikR_HicB-like"/>
    <property type="match status" value="1"/>
</dbReference>
<evidence type="ECO:0000313" key="4">
    <source>
        <dbReference type="Proteomes" id="UP001595974"/>
    </source>
</evidence>
<dbReference type="Gene3D" id="6.10.10.120">
    <property type="entry name" value="Antitoxin ParD1-like"/>
    <property type="match status" value="1"/>
</dbReference>
<accession>A0ABW1APY1</accession>
<dbReference type="Pfam" id="PF03693">
    <property type="entry name" value="ParD_antitoxin"/>
    <property type="match status" value="1"/>
</dbReference>
<gene>
    <name evidence="3" type="ORF">ACFPTN_07610</name>
</gene>
<comment type="caution">
    <text evidence="3">The sequence shown here is derived from an EMBL/GenBank/DDBJ whole genome shotgun (WGS) entry which is preliminary data.</text>
</comment>
<dbReference type="InterPro" id="IPR010985">
    <property type="entry name" value="Ribbon_hlx_hlx"/>
</dbReference>
<dbReference type="EMBL" id="JBHSOG010000027">
    <property type="protein sequence ID" value="MFC5769239.1"/>
    <property type="molecule type" value="Genomic_DNA"/>
</dbReference>
<sequence length="99" mass="11038">MNLIKTKEPVMRTTQQMSITLPNDMADVVKAKVRTGEYASESEVIRDGLRALMARDRAVESWLRDQVGPAYDALKADPSRAVTADQVRARLAAEHAKVR</sequence>
<dbReference type="InterPro" id="IPR038296">
    <property type="entry name" value="ParD_sf"/>
</dbReference>
<protein>
    <submittedName>
        <fullName evidence="3">Type II toxin-antitoxin system ParD family antitoxin</fullName>
    </submittedName>
</protein>
<organism evidence="3 4">
    <name type="scientific">Thauera sinica</name>
    <dbReference type="NCBI Taxonomy" id="2665146"/>
    <lineage>
        <taxon>Bacteria</taxon>
        <taxon>Pseudomonadati</taxon>
        <taxon>Pseudomonadota</taxon>
        <taxon>Betaproteobacteria</taxon>
        <taxon>Rhodocyclales</taxon>
        <taxon>Zoogloeaceae</taxon>
        <taxon>Thauera</taxon>
    </lineage>
</organism>
<dbReference type="Proteomes" id="UP001595974">
    <property type="component" value="Unassembled WGS sequence"/>
</dbReference>
<evidence type="ECO:0000256" key="1">
    <source>
        <dbReference type="ARBA" id="ARBA00008580"/>
    </source>
</evidence>
<comment type="similarity">
    <text evidence="1">Belongs to the ParD antitoxin family.</text>
</comment>
<evidence type="ECO:0000256" key="2">
    <source>
        <dbReference type="ARBA" id="ARBA00022649"/>
    </source>
</evidence>
<keyword evidence="2" id="KW-1277">Toxin-antitoxin system</keyword>
<keyword evidence="4" id="KW-1185">Reference proteome</keyword>
<dbReference type="SUPFAM" id="SSF47598">
    <property type="entry name" value="Ribbon-helix-helix"/>
    <property type="match status" value="1"/>
</dbReference>
<name>A0ABW1APY1_9RHOO</name>
<dbReference type="RefSeq" id="WP_232516615.1">
    <property type="nucleotide sequence ID" value="NZ_JBHSOG010000027.1"/>
</dbReference>